<organism evidence="2 3">
    <name type="scientific">Riccia sorocarpa</name>
    <dbReference type="NCBI Taxonomy" id="122646"/>
    <lineage>
        <taxon>Eukaryota</taxon>
        <taxon>Viridiplantae</taxon>
        <taxon>Streptophyta</taxon>
        <taxon>Embryophyta</taxon>
        <taxon>Marchantiophyta</taxon>
        <taxon>Marchantiopsida</taxon>
        <taxon>Marchantiidae</taxon>
        <taxon>Marchantiales</taxon>
        <taxon>Ricciaceae</taxon>
        <taxon>Riccia</taxon>
    </lineage>
</organism>
<feature type="compositionally biased region" description="Basic and acidic residues" evidence="1">
    <location>
        <begin position="150"/>
        <end position="160"/>
    </location>
</feature>
<evidence type="ECO:0000256" key="1">
    <source>
        <dbReference type="SAM" id="MobiDB-lite"/>
    </source>
</evidence>
<feature type="compositionally biased region" description="Low complexity" evidence="1">
    <location>
        <begin position="200"/>
        <end position="212"/>
    </location>
</feature>
<feature type="region of interest" description="Disordered" evidence="1">
    <location>
        <begin position="353"/>
        <end position="378"/>
    </location>
</feature>
<reference evidence="2 3" key="1">
    <citation type="submission" date="2024-09" db="EMBL/GenBank/DDBJ databases">
        <title>Chromosome-scale assembly of Riccia sorocarpa.</title>
        <authorList>
            <person name="Paukszto L."/>
        </authorList>
    </citation>
    <scope>NUCLEOTIDE SEQUENCE [LARGE SCALE GENOMIC DNA]</scope>
    <source>
        <strain evidence="2">LP-2024</strain>
        <tissue evidence="2">Aerial parts of the thallus</tissue>
    </source>
</reference>
<feature type="region of interest" description="Disordered" evidence="1">
    <location>
        <begin position="200"/>
        <end position="229"/>
    </location>
</feature>
<dbReference type="PANTHER" id="PTHR35991">
    <property type="entry name" value="CA-RESPONSIVE PROTEIN"/>
    <property type="match status" value="1"/>
</dbReference>
<feature type="compositionally biased region" description="Polar residues" evidence="1">
    <location>
        <begin position="366"/>
        <end position="378"/>
    </location>
</feature>
<name>A0ABD3I8B4_9MARC</name>
<feature type="region of interest" description="Disordered" evidence="1">
    <location>
        <begin position="74"/>
        <end position="94"/>
    </location>
</feature>
<dbReference type="Proteomes" id="UP001633002">
    <property type="component" value="Unassembled WGS sequence"/>
</dbReference>
<feature type="compositionally biased region" description="Low complexity" evidence="1">
    <location>
        <begin position="625"/>
        <end position="636"/>
    </location>
</feature>
<evidence type="ECO:0000313" key="2">
    <source>
        <dbReference type="EMBL" id="KAL3699771.1"/>
    </source>
</evidence>
<gene>
    <name evidence="2" type="ORF">R1sor_017793</name>
</gene>
<sequence length="849" mass="88823">MPVWVIPLLAGILIVAAIVLVVAIHILDVHAEQQCAHVHDLKQRSLELSQTQYQFRCGKSQPCCVCGSVRNRRSQASSSGSASTPQSKGSFRKGSAGRILQPLVDAACGKTSIGSGSIERLTRFSRKPNGMASGLKGGWFNARNIFGDSGSRRESGKKSDVGSAPVATDDSSSSGNSASAGRVASSSCSSSMTTITATITSTNAPSSSNAGAQEPRTQVTDDGAGKTSSQRRFVLEILMSRSGGDDGQGGSASRATGVRLKLETNASLESLESLAGLAAAATGSGSSYQSLEIDTDTEGTTLTAGITTAASGPVPARDAKGRPRVPSPARTVPPCTKSVTHCEVGNAQASVASLSKLDGQKETKSQSKSPGSSAGLCTTSTAVRKSSESLDEKHECPGEITSCLSSLDKKSVFDCGSLDGSIAGNISSGTTNPPSSGPSKSKQSGQTIAVATEIKSKSISGHSGSSIGSHGAGSSVSSPSNTKGTQHQTPINSSQDGLGALRISVLDGSTKGKSVKDCSKGVMAEIASALAALNVESVGGKCLGISSALGVGSIPSDGSSKGDKLGSAQEEDLPGNGSGSELVDERDDHEPVTRSGVGKLEESELEGTKKQKKKKKNRGRRQRAKAATAAPAIQAQDRVHSHEKLSSKPAEKINTVSEVEVGCTCGAPKGSCHSIRCPYPFTSSGSMVQSKIKEQYDELVRSNMAKSLTLAQVGRFTTCLVEAKTSLQQKSDTIQRRFTIAKSLLAKADKSSFDRLCGQIYGLEIEQKKLEEDTVVYNRLQEQLKLSPAYQKMLEYGRTHFELQPNTGQLIEKVDTDEMEISFEELLAQEKKDSFWQKQRHSRSSVQVS</sequence>
<accession>A0ABD3I8B4</accession>
<evidence type="ECO:0000313" key="3">
    <source>
        <dbReference type="Proteomes" id="UP001633002"/>
    </source>
</evidence>
<dbReference type="AlphaFoldDB" id="A0ABD3I8B4"/>
<feature type="compositionally biased region" description="Low complexity" evidence="1">
    <location>
        <begin position="74"/>
        <end position="89"/>
    </location>
</feature>
<feature type="compositionally biased region" description="Polar residues" evidence="1">
    <location>
        <begin position="481"/>
        <end position="496"/>
    </location>
</feature>
<feature type="compositionally biased region" description="Basic and acidic residues" evidence="1">
    <location>
        <begin position="637"/>
        <end position="650"/>
    </location>
</feature>
<feature type="compositionally biased region" description="Low complexity" evidence="1">
    <location>
        <begin position="457"/>
        <end position="480"/>
    </location>
</feature>
<feature type="compositionally biased region" description="Basic and acidic residues" evidence="1">
    <location>
        <begin position="599"/>
        <end position="609"/>
    </location>
</feature>
<keyword evidence="3" id="KW-1185">Reference proteome</keyword>
<feature type="compositionally biased region" description="Low complexity" evidence="1">
    <location>
        <begin position="427"/>
        <end position="447"/>
    </location>
</feature>
<comment type="caution">
    <text evidence="2">The sequence shown here is derived from an EMBL/GenBank/DDBJ whole genome shotgun (WGS) entry which is preliminary data.</text>
</comment>
<feature type="region of interest" description="Disordered" evidence="1">
    <location>
        <begin position="424"/>
        <end position="496"/>
    </location>
</feature>
<feature type="compositionally biased region" description="Polar residues" evidence="1">
    <location>
        <begin position="215"/>
        <end position="229"/>
    </location>
</feature>
<feature type="region of interest" description="Disordered" evidence="1">
    <location>
        <begin position="308"/>
        <end position="336"/>
    </location>
</feature>
<dbReference type="EMBL" id="JBJQOH010000001">
    <property type="protein sequence ID" value="KAL3699771.1"/>
    <property type="molecule type" value="Genomic_DNA"/>
</dbReference>
<feature type="compositionally biased region" description="Low complexity" evidence="1">
    <location>
        <begin position="167"/>
        <end position="187"/>
    </location>
</feature>
<protein>
    <submittedName>
        <fullName evidence="2">Uncharacterized protein</fullName>
    </submittedName>
</protein>
<feature type="compositionally biased region" description="Basic residues" evidence="1">
    <location>
        <begin position="610"/>
        <end position="624"/>
    </location>
</feature>
<feature type="region of interest" description="Disordered" evidence="1">
    <location>
        <begin position="552"/>
        <end position="650"/>
    </location>
</feature>
<feature type="region of interest" description="Disordered" evidence="1">
    <location>
        <begin position="148"/>
        <end position="187"/>
    </location>
</feature>
<dbReference type="PANTHER" id="PTHR35991:SF1">
    <property type="entry name" value="CA-RESPONSIVE PROTEIN"/>
    <property type="match status" value="1"/>
</dbReference>
<proteinExistence type="predicted"/>